<keyword evidence="3" id="KW-1185">Reference proteome</keyword>
<reference evidence="2 3" key="1">
    <citation type="journal article" date="2004" name="Science">
        <title>The genome of the diatom Thalassiosira pseudonana: ecology, evolution, and metabolism.</title>
        <authorList>
            <person name="Armbrust E.V."/>
            <person name="Berges J.A."/>
            <person name="Bowler C."/>
            <person name="Green B.R."/>
            <person name="Martinez D."/>
            <person name="Putnam N.H."/>
            <person name="Zhou S."/>
            <person name="Allen A.E."/>
            <person name="Apt K.E."/>
            <person name="Bechner M."/>
            <person name="Brzezinski M.A."/>
            <person name="Chaal B.K."/>
            <person name="Chiovitti A."/>
            <person name="Davis A.K."/>
            <person name="Demarest M.S."/>
            <person name="Detter J.C."/>
            <person name="Glavina T."/>
            <person name="Goodstein D."/>
            <person name="Hadi M.Z."/>
            <person name="Hellsten U."/>
            <person name="Hildebrand M."/>
            <person name="Jenkins B.D."/>
            <person name="Jurka J."/>
            <person name="Kapitonov V.V."/>
            <person name="Kroger N."/>
            <person name="Lau W.W."/>
            <person name="Lane T.W."/>
            <person name="Larimer F.W."/>
            <person name="Lippmeier J.C."/>
            <person name="Lucas S."/>
            <person name="Medina M."/>
            <person name="Montsant A."/>
            <person name="Obornik M."/>
            <person name="Parker M.S."/>
            <person name="Palenik B."/>
            <person name="Pazour G.J."/>
            <person name="Richardson P.M."/>
            <person name="Rynearson T.A."/>
            <person name="Saito M.A."/>
            <person name="Schwartz D.C."/>
            <person name="Thamatrakoln K."/>
            <person name="Valentin K."/>
            <person name="Vardi A."/>
            <person name="Wilkerson F.P."/>
            <person name="Rokhsar D.S."/>
        </authorList>
    </citation>
    <scope>NUCLEOTIDE SEQUENCE [LARGE SCALE GENOMIC DNA]</scope>
    <source>
        <strain evidence="2 3">CCMP1335</strain>
    </source>
</reference>
<gene>
    <name evidence="2" type="ORF">THAPSDRAFT_25164</name>
</gene>
<dbReference type="AlphaFoldDB" id="B8LCR6"/>
<dbReference type="KEGG" id="tps:THAPSDRAFT_25164"/>
<accession>B8LCR6</accession>
<name>B8LCR6_THAPS</name>
<dbReference type="InParanoid" id="B8LCR6"/>
<keyword evidence="1" id="KW-1133">Transmembrane helix</keyword>
<keyword evidence="1" id="KW-0812">Transmembrane</keyword>
<dbReference type="Proteomes" id="UP000001449">
    <property type="component" value="Chromosome 16"/>
</dbReference>
<dbReference type="EMBL" id="DS999417">
    <property type="protein sequence ID" value="EED86947.1"/>
    <property type="molecule type" value="Genomic_DNA"/>
</dbReference>
<dbReference type="PaxDb" id="35128-Thaps25164"/>
<reference evidence="2 3" key="2">
    <citation type="journal article" date="2008" name="Nature">
        <title>The Phaeodactylum genome reveals the evolutionary history of diatom genomes.</title>
        <authorList>
            <person name="Bowler C."/>
            <person name="Allen A.E."/>
            <person name="Badger J.H."/>
            <person name="Grimwood J."/>
            <person name="Jabbari K."/>
            <person name="Kuo A."/>
            <person name="Maheswari U."/>
            <person name="Martens C."/>
            <person name="Maumus F."/>
            <person name="Otillar R.P."/>
            <person name="Rayko E."/>
            <person name="Salamov A."/>
            <person name="Vandepoele K."/>
            <person name="Beszteri B."/>
            <person name="Gruber A."/>
            <person name="Heijde M."/>
            <person name="Katinka M."/>
            <person name="Mock T."/>
            <person name="Valentin K."/>
            <person name="Verret F."/>
            <person name="Berges J.A."/>
            <person name="Brownlee C."/>
            <person name="Cadoret J.P."/>
            <person name="Chiovitti A."/>
            <person name="Choi C.J."/>
            <person name="Coesel S."/>
            <person name="De Martino A."/>
            <person name="Detter J.C."/>
            <person name="Durkin C."/>
            <person name="Falciatore A."/>
            <person name="Fournet J."/>
            <person name="Haruta M."/>
            <person name="Huysman M.J."/>
            <person name="Jenkins B.D."/>
            <person name="Jiroutova K."/>
            <person name="Jorgensen R.E."/>
            <person name="Joubert Y."/>
            <person name="Kaplan A."/>
            <person name="Kroger N."/>
            <person name="Kroth P.G."/>
            <person name="La Roche J."/>
            <person name="Lindquist E."/>
            <person name="Lommer M."/>
            <person name="Martin-Jezequel V."/>
            <person name="Lopez P.J."/>
            <person name="Lucas S."/>
            <person name="Mangogna M."/>
            <person name="McGinnis K."/>
            <person name="Medlin L.K."/>
            <person name="Montsant A."/>
            <person name="Oudot-Le Secq M.P."/>
            <person name="Napoli C."/>
            <person name="Obornik M."/>
            <person name="Parker M.S."/>
            <person name="Petit J.L."/>
            <person name="Porcel B.M."/>
            <person name="Poulsen N."/>
            <person name="Robison M."/>
            <person name="Rychlewski L."/>
            <person name="Rynearson T.A."/>
            <person name="Schmutz J."/>
            <person name="Shapiro H."/>
            <person name="Siaut M."/>
            <person name="Stanley M."/>
            <person name="Sussman M.R."/>
            <person name="Taylor A.R."/>
            <person name="Vardi A."/>
            <person name="von Dassow P."/>
            <person name="Vyverman W."/>
            <person name="Willis A."/>
            <person name="Wyrwicz L.S."/>
            <person name="Rokhsar D.S."/>
            <person name="Weissenbach J."/>
            <person name="Armbrust E.V."/>
            <person name="Green B.R."/>
            <person name="Van de Peer Y."/>
            <person name="Grigoriev I.V."/>
        </authorList>
    </citation>
    <scope>NUCLEOTIDE SEQUENCE [LARGE SCALE GENOMIC DNA]</scope>
    <source>
        <strain evidence="2 3">CCMP1335</strain>
    </source>
</reference>
<protein>
    <submittedName>
        <fullName evidence="2">Uncharacterized protein</fullName>
    </submittedName>
</protein>
<proteinExistence type="predicted"/>
<organism evidence="2 3">
    <name type="scientific">Thalassiosira pseudonana</name>
    <name type="common">Marine diatom</name>
    <name type="synonym">Cyclotella nana</name>
    <dbReference type="NCBI Taxonomy" id="35128"/>
    <lineage>
        <taxon>Eukaryota</taxon>
        <taxon>Sar</taxon>
        <taxon>Stramenopiles</taxon>
        <taxon>Ochrophyta</taxon>
        <taxon>Bacillariophyta</taxon>
        <taxon>Coscinodiscophyceae</taxon>
        <taxon>Thalassiosirophycidae</taxon>
        <taxon>Thalassiosirales</taxon>
        <taxon>Thalassiosiraceae</taxon>
        <taxon>Thalassiosira</taxon>
    </lineage>
</organism>
<evidence type="ECO:0000313" key="2">
    <source>
        <dbReference type="EMBL" id="EED86947.1"/>
    </source>
</evidence>
<evidence type="ECO:0000313" key="3">
    <source>
        <dbReference type="Proteomes" id="UP000001449"/>
    </source>
</evidence>
<evidence type="ECO:0000256" key="1">
    <source>
        <dbReference type="SAM" id="Phobius"/>
    </source>
</evidence>
<dbReference type="HOGENOM" id="CLU_958083_0_0_1"/>
<feature type="transmembrane region" description="Helical" evidence="1">
    <location>
        <begin position="20"/>
        <end position="36"/>
    </location>
</feature>
<sequence length="291" mass="33531">MAHQINSTASFARRLVNNSIIRRVCVAGWLVAYYIISVNQNIAGYDGPETMPANMLAKPPSPLNHHRVPEIHFRTYADHKYAKSRERIVREANETGWFTTVRGLGPEDLSETFQKRFDDILVLPRGGGYWVWKYDVIEQALQTMEEGDFLVYLDAGCKVNKQGEDRFWEYIKMVKESSFDMICVQLTWPEHVFTTQRVFDAFNVTRNNIGITQTGQFEANTLLMQKGPHLSDWLSKVSDVLVRDPWLITDKYNNEAKTVDTQFKDNRHDQSISSVSRKQLGCIVVDGSETW</sequence>
<dbReference type="GeneID" id="7442554"/>
<keyword evidence="1" id="KW-0472">Membrane</keyword>
<dbReference type="RefSeq" id="XP_002296746.1">
    <property type="nucleotide sequence ID" value="XM_002296710.1"/>
</dbReference>